<evidence type="ECO:0000259" key="4">
    <source>
        <dbReference type="Pfam" id="PF13579"/>
    </source>
</evidence>
<dbReference type="InterPro" id="IPR028098">
    <property type="entry name" value="Glyco_trans_4-like_N"/>
</dbReference>
<dbReference type="Pfam" id="PF13579">
    <property type="entry name" value="Glyco_trans_4_4"/>
    <property type="match status" value="1"/>
</dbReference>
<feature type="domain" description="Glycosyltransferase subfamily 4-like N-terminal" evidence="4">
    <location>
        <begin position="26"/>
        <end position="159"/>
    </location>
</feature>
<feature type="domain" description="Glycosyl transferase family 1" evidence="3">
    <location>
        <begin position="183"/>
        <end position="342"/>
    </location>
</feature>
<dbReference type="EMBL" id="RQYT01000024">
    <property type="protein sequence ID" value="RRD49027.1"/>
    <property type="molecule type" value="Genomic_DNA"/>
</dbReference>
<dbReference type="SUPFAM" id="SSF53756">
    <property type="entry name" value="UDP-Glycosyltransferase/glycogen phosphorylase"/>
    <property type="match status" value="1"/>
</dbReference>
<evidence type="ECO:0000259" key="3">
    <source>
        <dbReference type="Pfam" id="PF00534"/>
    </source>
</evidence>
<dbReference type="PANTHER" id="PTHR45947:SF3">
    <property type="entry name" value="SULFOQUINOVOSYL TRANSFERASE SQD2"/>
    <property type="match status" value="1"/>
</dbReference>
<name>A0A3P1WTC3_9ACTN</name>
<comment type="caution">
    <text evidence="5">The sequence shown here is derived from an EMBL/GenBank/DDBJ whole genome shotgun (WGS) entry which is preliminary data.</text>
</comment>
<dbReference type="GO" id="GO:0016757">
    <property type="term" value="F:glycosyltransferase activity"/>
    <property type="evidence" value="ECO:0007669"/>
    <property type="project" value="UniProtKB-KW"/>
</dbReference>
<dbReference type="InterPro" id="IPR050194">
    <property type="entry name" value="Glycosyltransferase_grp1"/>
</dbReference>
<accession>A0A3P1WTC3</accession>
<gene>
    <name evidence="5" type="ORF">EII35_10015</name>
</gene>
<protein>
    <submittedName>
        <fullName evidence="5">Glycosyltransferase</fullName>
    </submittedName>
</protein>
<dbReference type="AlphaFoldDB" id="A0A3P1WTC3"/>
<dbReference type="Proteomes" id="UP000280935">
    <property type="component" value="Unassembled WGS sequence"/>
</dbReference>
<organism evidence="5 6">
    <name type="scientific">Arachnia propionica</name>
    <dbReference type="NCBI Taxonomy" id="1750"/>
    <lineage>
        <taxon>Bacteria</taxon>
        <taxon>Bacillati</taxon>
        <taxon>Actinomycetota</taxon>
        <taxon>Actinomycetes</taxon>
        <taxon>Propionibacteriales</taxon>
        <taxon>Propionibacteriaceae</taxon>
        <taxon>Arachnia</taxon>
    </lineage>
</organism>
<keyword evidence="1" id="KW-0328">Glycosyltransferase</keyword>
<dbReference type="RefSeq" id="WP_125228332.1">
    <property type="nucleotide sequence ID" value="NZ_RQYT01000024.1"/>
</dbReference>
<dbReference type="GO" id="GO:1901137">
    <property type="term" value="P:carbohydrate derivative biosynthetic process"/>
    <property type="evidence" value="ECO:0007669"/>
    <property type="project" value="UniProtKB-ARBA"/>
</dbReference>
<dbReference type="InterPro" id="IPR001296">
    <property type="entry name" value="Glyco_trans_1"/>
</dbReference>
<proteinExistence type="predicted"/>
<sequence length="364" mass="40961">MSRRIRHLSSVHDITDTRVSYKECGCLGDAGYEVALINTHDGDSTVAGIPVIGVGAPRNRIHRILIKTWVIFIRALREKADIYHFHDPELMGVGLALRLLGKKVVYDVHEDVPLQIMNKTWIPGWAKRPLAGIVKVLEGVSGRLLSGVVAATPSIAEKFPDSRTVVVQNFPEKGLAVEHNDRPFHQRRHAFIYIGGLSEQQGLFEMLDAFARLDEATRGWIAGRFKHHRDRAEAHPGWSRVDYAGLVRREEIVAGLRDAQVGIVLDHPISNYVEGYSTKMFEYMACGLPVVCSDFELWQRIVGEADCGITVDPFDTDAVTQALTRLLSDPQEAARMGENGRQAILRRYNWDVEFEKLLGLYERL</sequence>
<dbReference type="CDD" id="cd03794">
    <property type="entry name" value="GT4_WbuB-like"/>
    <property type="match status" value="1"/>
</dbReference>
<evidence type="ECO:0000313" key="6">
    <source>
        <dbReference type="Proteomes" id="UP000280935"/>
    </source>
</evidence>
<evidence type="ECO:0000313" key="5">
    <source>
        <dbReference type="EMBL" id="RRD49027.1"/>
    </source>
</evidence>
<evidence type="ECO:0000256" key="1">
    <source>
        <dbReference type="ARBA" id="ARBA00022676"/>
    </source>
</evidence>
<dbReference type="Pfam" id="PF00534">
    <property type="entry name" value="Glycos_transf_1"/>
    <property type="match status" value="1"/>
</dbReference>
<reference evidence="5 6" key="1">
    <citation type="submission" date="2018-11" db="EMBL/GenBank/DDBJ databases">
        <title>Genomes From Bacteria Associated with the Canine Oral Cavity: a Test Case for Automated Genome-Based Taxonomic Assignment.</title>
        <authorList>
            <person name="Coil D.A."/>
            <person name="Jospin G."/>
            <person name="Darling A.E."/>
            <person name="Wallis C."/>
            <person name="Davis I.J."/>
            <person name="Harris S."/>
            <person name="Eisen J.A."/>
            <person name="Holcombe L.J."/>
            <person name="O'Flynn C."/>
        </authorList>
    </citation>
    <scope>NUCLEOTIDE SEQUENCE [LARGE SCALE GENOMIC DNA]</scope>
    <source>
        <strain evidence="5 6">OH2822_COT-296</strain>
    </source>
</reference>
<dbReference type="PANTHER" id="PTHR45947">
    <property type="entry name" value="SULFOQUINOVOSYL TRANSFERASE SQD2"/>
    <property type="match status" value="1"/>
</dbReference>
<dbReference type="OrthoDB" id="9815351at2"/>
<keyword evidence="2 5" id="KW-0808">Transferase</keyword>
<evidence type="ECO:0000256" key="2">
    <source>
        <dbReference type="ARBA" id="ARBA00022679"/>
    </source>
</evidence>
<dbReference type="Gene3D" id="3.40.50.2000">
    <property type="entry name" value="Glycogen Phosphorylase B"/>
    <property type="match status" value="2"/>
</dbReference>